<evidence type="ECO:0000313" key="2">
    <source>
        <dbReference type="EMBL" id="KAF9592124.1"/>
    </source>
</evidence>
<keyword evidence="3" id="KW-1185">Reference proteome</keyword>
<accession>A0A835H361</accession>
<reference evidence="2 3" key="1">
    <citation type="submission" date="2020-10" db="EMBL/GenBank/DDBJ databases">
        <title>The Coptis chinensis genome and diversification of protoberbering-type alkaloids.</title>
        <authorList>
            <person name="Wang B."/>
            <person name="Shu S."/>
            <person name="Song C."/>
            <person name="Liu Y."/>
        </authorList>
    </citation>
    <scope>NUCLEOTIDE SEQUENCE [LARGE SCALE GENOMIC DNA]</scope>
    <source>
        <strain evidence="2">HL-2020</strain>
        <tissue evidence="2">Leaf</tissue>
    </source>
</reference>
<evidence type="ECO:0000313" key="3">
    <source>
        <dbReference type="Proteomes" id="UP000631114"/>
    </source>
</evidence>
<feature type="region of interest" description="Disordered" evidence="1">
    <location>
        <begin position="1"/>
        <end position="30"/>
    </location>
</feature>
<dbReference type="OrthoDB" id="2016444at2759"/>
<dbReference type="PANTHER" id="PTHR35288">
    <property type="entry name" value="TAIL FIBER"/>
    <property type="match status" value="1"/>
</dbReference>
<protein>
    <submittedName>
        <fullName evidence="2">Uncharacterized protein</fullName>
    </submittedName>
</protein>
<gene>
    <name evidence="2" type="ORF">IFM89_011962</name>
</gene>
<comment type="caution">
    <text evidence="2">The sequence shown here is derived from an EMBL/GenBank/DDBJ whole genome shotgun (WGS) entry which is preliminary data.</text>
</comment>
<name>A0A835H361_9MAGN</name>
<dbReference type="AlphaFoldDB" id="A0A835H361"/>
<sequence length="195" mass="21376">MDQKGMTQTSVNQEQTSANEIGKDGWETPPRRHMIRARVVQKTVTAETSATVTGKERVHESVKAALVTNKGTIMAEVVSIEAFGGSESDLDIVMYLLGNDMLLTNIVFALSRRVTCRSGMCTTPIEVTYSQLIASEIFPFGVVKALLYPGAVENGLIRNRTALKWDNVLNIYNLTEVKEASPVTNLQRLEVLAGS</sequence>
<feature type="compositionally biased region" description="Basic and acidic residues" evidence="1">
    <location>
        <begin position="21"/>
        <end position="30"/>
    </location>
</feature>
<dbReference type="EMBL" id="JADFTS010000008">
    <property type="protein sequence ID" value="KAF9592124.1"/>
    <property type="molecule type" value="Genomic_DNA"/>
</dbReference>
<organism evidence="2 3">
    <name type="scientific">Coptis chinensis</name>
    <dbReference type="NCBI Taxonomy" id="261450"/>
    <lineage>
        <taxon>Eukaryota</taxon>
        <taxon>Viridiplantae</taxon>
        <taxon>Streptophyta</taxon>
        <taxon>Embryophyta</taxon>
        <taxon>Tracheophyta</taxon>
        <taxon>Spermatophyta</taxon>
        <taxon>Magnoliopsida</taxon>
        <taxon>Ranunculales</taxon>
        <taxon>Ranunculaceae</taxon>
        <taxon>Coptidoideae</taxon>
        <taxon>Coptis</taxon>
    </lineage>
</organism>
<evidence type="ECO:0000256" key="1">
    <source>
        <dbReference type="SAM" id="MobiDB-lite"/>
    </source>
</evidence>
<dbReference type="PANTHER" id="PTHR35288:SF1">
    <property type="entry name" value="TAIL FIBER"/>
    <property type="match status" value="1"/>
</dbReference>
<dbReference type="Proteomes" id="UP000631114">
    <property type="component" value="Unassembled WGS sequence"/>
</dbReference>
<proteinExistence type="predicted"/>
<feature type="compositionally biased region" description="Polar residues" evidence="1">
    <location>
        <begin position="1"/>
        <end position="19"/>
    </location>
</feature>